<gene>
    <name evidence="1" type="ORF">rCG_59260</name>
</gene>
<evidence type="ECO:0000313" key="1">
    <source>
        <dbReference type="EMBL" id="EDL76636.1"/>
    </source>
</evidence>
<protein>
    <submittedName>
        <fullName evidence="1">RCG59260</fullName>
    </submittedName>
</protein>
<proteinExistence type="predicted"/>
<reference evidence="2" key="1">
    <citation type="submission" date="2005-09" db="EMBL/GenBank/DDBJ databases">
        <authorList>
            <person name="Mural R.J."/>
            <person name="Li P.W."/>
            <person name="Adams M.D."/>
            <person name="Amanatides P.G."/>
            <person name="Baden-Tillson H."/>
            <person name="Barnstead M."/>
            <person name="Chin S.H."/>
            <person name="Dew I."/>
            <person name="Evans C.A."/>
            <person name="Ferriera S."/>
            <person name="Flanigan M."/>
            <person name="Fosler C."/>
            <person name="Glodek A."/>
            <person name="Gu Z."/>
            <person name="Holt R.A."/>
            <person name="Jennings D."/>
            <person name="Kraft C.L."/>
            <person name="Lu F."/>
            <person name="Nguyen T."/>
            <person name="Nusskern D.R."/>
            <person name="Pfannkoch C.M."/>
            <person name="Sitter C."/>
            <person name="Sutton G.G."/>
            <person name="Venter J.C."/>
            <person name="Wang Z."/>
            <person name="Woodage T."/>
            <person name="Zheng X.H."/>
            <person name="Zhong F."/>
        </authorList>
    </citation>
    <scope>NUCLEOTIDE SEQUENCE [LARGE SCALE GENOMIC DNA]</scope>
    <source>
        <strain>BN</strain>
        <strain evidence="2">Sprague-Dawley</strain>
    </source>
</reference>
<dbReference type="EMBL" id="CH474027">
    <property type="protein sequence ID" value="EDL76636.1"/>
    <property type="molecule type" value="Genomic_DNA"/>
</dbReference>
<name>A6K7U3_RAT</name>
<accession>A6K7U3</accession>
<sequence>MVIRGSFHVFGISRHPLTCVLPHKAPFDITNFPKKLNISTLGIQQNLGRFDSKPGLMKTINSEEKN</sequence>
<dbReference type="AlphaFoldDB" id="A6K7U3"/>
<dbReference type="Proteomes" id="UP000234681">
    <property type="component" value="Chromosome 7"/>
</dbReference>
<evidence type="ECO:0000313" key="2">
    <source>
        <dbReference type="Proteomes" id="UP000234681"/>
    </source>
</evidence>
<organism evidence="1 2">
    <name type="scientific">Rattus norvegicus</name>
    <name type="common">Rat</name>
    <dbReference type="NCBI Taxonomy" id="10116"/>
    <lineage>
        <taxon>Eukaryota</taxon>
        <taxon>Metazoa</taxon>
        <taxon>Chordata</taxon>
        <taxon>Craniata</taxon>
        <taxon>Vertebrata</taxon>
        <taxon>Euteleostomi</taxon>
        <taxon>Mammalia</taxon>
        <taxon>Eutheria</taxon>
        <taxon>Euarchontoglires</taxon>
        <taxon>Glires</taxon>
        <taxon>Rodentia</taxon>
        <taxon>Myomorpha</taxon>
        <taxon>Muroidea</taxon>
        <taxon>Muridae</taxon>
        <taxon>Murinae</taxon>
        <taxon>Rattus</taxon>
    </lineage>
</organism>